<dbReference type="InterPro" id="IPR036388">
    <property type="entry name" value="WH-like_DNA-bd_sf"/>
</dbReference>
<dbReference type="Gene3D" id="1.10.10.10">
    <property type="entry name" value="Winged helix-like DNA-binding domain superfamily/Winged helix DNA-binding domain"/>
    <property type="match status" value="1"/>
</dbReference>
<keyword evidence="4" id="KW-0804">Transcription</keyword>
<dbReference type="InterPro" id="IPR013324">
    <property type="entry name" value="RNA_pol_sigma_r3/r4-like"/>
</dbReference>
<evidence type="ECO:0000313" key="6">
    <source>
        <dbReference type="EMBL" id="TWU27589.1"/>
    </source>
</evidence>
<keyword evidence="3" id="KW-0731">Sigma factor</keyword>
<dbReference type="NCBIfam" id="TIGR02937">
    <property type="entry name" value="sigma70-ECF"/>
    <property type="match status" value="1"/>
</dbReference>
<dbReference type="PANTHER" id="PTHR43133:SF51">
    <property type="entry name" value="RNA POLYMERASE SIGMA FACTOR"/>
    <property type="match status" value="1"/>
</dbReference>
<accession>A0A5C6CY73</accession>
<dbReference type="InterPro" id="IPR007627">
    <property type="entry name" value="RNA_pol_sigma70_r2"/>
</dbReference>
<comment type="caution">
    <text evidence="6">The sequence shown here is derived from an EMBL/GenBank/DDBJ whole genome shotgun (WGS) entry which is preliminary data.</text>
</comment>
<organism evidence="6 7">
    <name type="scientific">Bythopirellula polymerisocia</name>
    <dbReference type="NCBI Taxonomy" id="2528003"/>
    <lineage>
        <taxon>Bacteria</taxon>
        <taxon>Pseudomonadati</taxon>
        <taxon>Planctomycetota</taxon>
        <taxon>Planctomycetia</taxon>
        <taxon>Pirellulales</taxon>
        <taxon>Lacipirellulaceae</taxon>
        <taxon>Bythopirellula</taxon>
    </lineage>
</organism>
<keyword evidence="2" id="KW-0805">Transcription regulation</keyword>
<evidence type="ECO:0000259" key="5">
    <source>
        <dbReference type="Pfam" id="PF04542"/>
    </source>
</evidence>
<dbReference type="PANTHER" id="PTHR43133">
    <property type="entry name" value="RNA POLYMERASE ECF-TYPE SIGMA FACTO"/>
    <property type="match status" value="1"/>
</dbReference>
<dbReference type="InterPro" id="IPR014284">
    <property type="entry name" value="RNA_pol_sigma-70_dom"/>
</dbReference>
<name>A0A5C6CY73_9BACT</name>
<dbReference type="GO" id="GO:0006352">
    <property type="term" value="P:DNA-templated transcription initiation"/>
    <property type="evidence" value="ECO:0007669"/>
    <property type="project" value="InterPro"/>
</dbReference>
<evidence type="ECO:0000313" key="7">
    <source>
        <dbReference type="Proteomes" id="UP000318437"/>
    </source>
</evidence>
<dbReference type="InterPro" id="IPR014331">
    <property type="entry name" value="RNA_pol_sigma70_ECF_RHOBA"/>
</dbReference>
<dbReference type="SUPFAM" id="SSF88659">
    <property type="entry name" value="Sigma3 and sigma4 domains of RNA polymerase sigma factors"/>
    <property type="match status" value="1"/>
</dbReference>
<keyword evidence="7" id="KW-1185">Reference proteome</keyword>
<reference evidence="6 7" key="1">
    <citation type="submission" date="2019-02" db="EMBL/GenBank/DDBJ databases">
        <title>Deep-cultivation of Planctomycetes and their phenomic and genomic characterization uncovers novel biology.</title>
        <authorList>
            <person name="Wiegand S."/>
            <person name="Jogler M."/>
            <person name="Boedeker C."/>
            <person name="Pinto D."/>
            <person name="Vollmers J."/>
            <person name="Rivas-Marin E."/>
            <person name="Kohn T."/>
            <person name="Peeters S.H."/>
            <person name="Heuer A."/>
            <person name="Rast P."/>
            <person name="Oberbeckmann S."/>
            <person name="Bunk B."/>
            <person name="Jeske O."/>
            <person name="Meyerdierks A."/>
            <person name="Storesund J.E."/>
            <person name="Kallscheuer N."/>
            <person name="Luecker S."/>
            <person name="Lage O.M."/>
            <person name="Pohl T."/>
            <person name="Merkel B.J."/>
            <person name="Hornburger P."/>
            <person name="Mueller R.-W."/>
            <person name="Bruemmer F."/>
            <person name="Labrenz M."/>
            <person name="Spormann A.M."/>
            <person name="Op Den Camp H."/>
            <person name="Overmann J."/>
            <person name="Amann R."/>
            <person name="Jetten M.S.M."/>
            <person name="Mascher T."/>
            <person name="Medema M.H."/>
            <person name="Devos D.P."/>
            <person name="Kaster A.-K."/>
            <person name="Ovreas L."/>
            <person name="Rohde M."/>
            <person name="Galperin M.Y."/>
            <person name="Jogler C."/>
        </authorList>
    </citation>
    <scope>NUCLEOTIDE SEQUENCE [LARGE SCALE GENOMIC DNA]</scope>
    <source>
        <strain evidence="6 7">Pla144</strain>
    </source>
</reference>
<dbReference type="InterPro" id="IPR013325">
    <property type="entry name" value="RNA_pol_sigma_r2"/>
</dbReference>
<dbReference type="AlphaFoldDB" id="A0A5C6CY73"/>
<evidence type="ECO:0000256" key="2">
    <source>
        <dbReference type="ARBA" id="ARBA00023015"/>
    </source>
</evidence>
<gene>
    <name evidence="6" type="ORF">Pla144_23660</name>
</gene>
<dbReference type="GO" id="GO:0016987">
    <property type="term" value="F:sigma factor activity"/>
    <property type="evidence" value="ECO:0007669"/>
    <property type="project" value="UniProtKB-KW"/>
</dbReference>
<evidence type="ECO:0000256" key="4">
    <source>
        <dbReference type="ARBA" id="ARBA00023163"/>
    </source>
</evidence>
<dbReference type="SUPFAM" id="SSF88946">
    <property type="entry name" value="Sigma2 domain of RNA polymerase sigma factors"/>
    <property type="match status" value="1"/>
</dbReference>
<proteinExistence type="inferred from homology"/>
<evidence type="ECO:0000256" key="3">
    <source>
        <dbReference type="ARBA" id="ARBA00023082"/>
    </source>
</evidence>
<feature type="domain" description="RNA polymerase sigma-70 region 2" evidence="5">
    <location>
        <begin position="15"/>
        <end position="82"/>
    </location>
</feature>
<dbReference type="NCBIfam" id="TIGR02989">
    <property type="entry name" value="Sig-70_gvs1"/>
    <property type="match status" value="1"/>
</dbReference>
<protein>
    <submittedName>
        <fullName evidence="6">RNA polymerase sigma factor</fullName>
    </submittedName>
</protein>
<dbReference type="Proteomes" id="UP000318437">
    <property type="component" value="Unassembled WGS sequence"/>
</dbReference>
<dbReference type="InterPro" id="IPR039425">
    <property type="entry name" value="RNA_pol_sigma-70-like"/>
</dbReference>
<evidence type="ECO:0000256" key="1">
    <source>
        <dbReference type="ARBA" id="ARBA00010641"/>
    </source>
</evidence>
<dbReference type="OrthoDB" id="6383365at2"/>
<sequence length="177" mass="20285">MFMSSHDSKREFVRLITKHERMLYGYVLSLVPQAADADEIVQETNLRLWDEFDKFIPGSSFAAWSLKVAHYQVLTWRKKSHRSKLIFDDSLVAALAEESATLEHSVGPRYEALVECVQQMSATSQRLLAECYAGNRKIKEVAEKLSRTEASVYKALERLRAALFDCIERKLGKQVGR</sequence>
<dbReference type="Gene3D" id="1.10.1740.10">
    <property type="match status" value="1"/>
</dbReference>
<dbReference type="Pfam" id="PF04542">
    <property type="entry name" value="Sigma70_r2"/>
    <property type="match status" value="1"/>
</dbReference>
<dbReference type="EMBL" id="SJPS01000003">
    <property type="protein sequence ID" value="TWU27589.1"/>
    <property type="molecule type" value="Genomic_DNA"/>
</dbReference>
<comment type="similarity">
    <text evidence="1">Belongs to the sigma-70 factor family. ECF subfamily.</text>
</comment>